<feature type="compositionally biased region" description="Polar residues" evidence="1">
    <location>
        <begin position="176"/>
        <end position="191"/>
    </location>
</feature>
<keyword evidence="4" id="KW-1185">Reference proteome</keyword>
<dbReference type="SMART" id="SM00595">
    <property type="entry name" value="MADF"/>
    <property type="match status" value="1"/>
</dbReference>
<organism evidence="3 4">
    <name type="scientific">Artemia franciscana</name>
    <name type="common">Brine shrimp</name>
    <name type="synonym">Artemia sanfranciscana</name>
    <dbReference type="NCBI Taxonomy" id="6661"/>
    <lineage>
        <taxon>Eukaryota</taxon>
        <taxon>Metazoa</taxon>
        <taxon>Ecdysozoa</taxon>
        <taxon>Arthropoda</taxon>
        <taxon>Crustacea</taxon>
        <taxon>Branchiopoda</taxon>
        <taxon>Anostraca</taxon>
        <taxon>Artemiidae</taxon>
        <taxon>Artemia</taxon>
    </lineage>
</organism>
<feature type="domain" description="MADF" evidence="2">
    <location>
        <begin position="26"/>
        <end position="115"/>
    </location>
</feature>
<dbReference type="InterPro" id="IPR006578">
    <property type="entry name" value="MADF-dom"/>
</dbReference>
<comment type="caution">
    <text evidence="3">The sequence shown here is derived from an EMBL/GenBank/DDBJ whole genome shotgun (WGS) entry which is preliminary data.</text>
</comment>
<reference evidence="3" key="1">
    <citation type="submission" date="2023-07" db="EMBL/GenBank/DDBJ databases">
        <title>Chromosome-level genome assembly of Artemia franciscana.</title>
        <authorList>
            <person name="Jo E."/>
        </authorList>
    </citation>
    <scope>NUCLEOTIDE SEQUENCE</scope>
    <source>
        <tissue evidence="3">Whole body</tissue>
    </source>
</reference>
<sequence length="286" mass="33041">MDYKHEGQMTGKKLKMNEYLIEQTENLINLVKNRQVLYDKMLLGTYSDKSSAWEEIATILRVPVMKCKEKWKSLRDSYVKTRRRTKDQQNGESSLPQPKEWKWTKHLMFLEDYLDPKGSCSDDNYVTLKRAENSITNDYSDVNGYEDPVSIQETNIVYFQDREDNCVEFDPASVSPFPTSESGSDYNNISRPQKRKRVSNNELKSDKSMKYEADSHFGCTEDANVRKSVVPELVQNKMDGEAAFGISVANDLMKLNESQRAYAKYKIQELLYKITSGITSPSHEQA</sequence>
<feature type="region of interest" description="Disordered" evidence="1">
    <location>
        <begin position="174"/>
        <end position="206"/>
    </location>
</feature>
<evidence type="ECO:0000259" key="2">
    <source>
        <dbReference type="PROSITE" id="PS51029"/>
    </source>
</evidence>
<dbReference type="PANTHER" id="PTHR12243">
    <property type="entry name" value="MADF DOMAIN TRANSCRIPTION FACTOR"/>
    <property type="match status" value="1"/>
</dbReference>
<protein>
    <recommendedName>
        <fullName evidence="2">MADF domain-containing protein</fullName>
    </recommendedName>
</protein>
<proteinExistence type="predicted"/>
<dbReference type="InterPro" id="IPR039353">
    <property type="entry name" value="TF_Adf1"/>
</dbReference>
<dbReference type="Pfam" id="PF10545">
    <property type="entry name" value="MADF_DNA_bdg"/>
    <property type="match status" value="1"/>
</dbReference>
<dbReference type="Proteomes" id="UP001187531">
    <property type="component" value="Unassembled WGS sequence"/>
</dbReference>
<accession>A0AA88HDI4</accession>
<evidence type="ECO:0000313" key="4">
    <source>
        <dbReference type="Proteomes" id="UP001187531"/>
    </source>
</evidence>
<dbReference type="EMBL" id="JAVRJZ010000104">
    <property type="protein sequence ID" value="KAK2703382.1"/>
    <property type="molecule type" value="Genomic_DNA"/>
</dbReference>
<gene>
    <name evidence="3" type="ORF">QYM36_018169</name>
</gene>
<evidence type="ECO:0000256" key="1">
    <source>
        <dbReference type="SAM" id="MobiDB-lite"/>
    </source>
</evidence>
<dbReference type="PROSITE" id="PS51029">
    <property type="entry name" value="MADF"/>
    <property type="match status" value="1"/>
</dbReference>
<dbReference type="AlphaFoldDB" id="A0AA88HDI4"/>
<name>A0AA88HDI4_ARTSF</name>
<evidence type="ECO:0000313" key="3">
    <source>
        <dbReference type="EMBL" id="KAK2703382.1"/>
    </source>
</evidence>
<dbReference type="PANTHER" id="PTHR12243:SF67">
    <property type="entry name" value="COREPRESSOR OF PANGOLIN, ISOFORM A-RELATED"/>
    <property type="match status" value="1"/>
</dbReference>